<name>A0A1F7RMV8_9BACT</name>
<comment type="caution">
    <text evidence="1">The sequence shown here is derived from an EMBL/GenBank/DDBJ whole genome shotgun (WGS) entry which is preliminary data.</text>
</comment>
<evidence type="ECO:0000313" key="1">
    <source>
        <dbReference type="EMBL" id="OGL42905.1"/>
    </source>
</evidence>
<organism evidence="1 2">
    <name type="scientific">Candidatus Schekmanbacteria bacterium RBG_13_48_7</name>
    <dbReference type="NCBI Taxonomy" id="1817878"/>
    <lineage>
        <taxon>Bacteria</taxon>
        <taxon>Candidatus Schekmaniibacteriota</taxon>
    </lineage>
</organism>
<dbReference type="EMBL" id="MGDD01000300">
    <property type="protein sequence ID" value="OGL42905.1"/>
    <property type="molecule type" value="Genomic_DNA"/>
</dbReference>
<dbReference type="Proteomes" id="UP000179266">
    <property type="component" value="Unassembled WGS sequence"/>
</dbReference>
<reference evidence="1 2" key="1">
    <citation type="journal article" date="2016" name="Nat. Commun.">
        <title>Thousands of microbial genomes shed light on interconnected biogeochemical processes in an aquifer system.</title>
        <authorList>
            <person name="Anantharaman K."/>
            <person name="Brown C.T."/>
            <person name="Hug L.A."/>
            <person name="Sharon I."/>
            <person name="Castelle C.J."/>
            <person name="Probst A.J."/>
            <person name="Thomas B.C."/>
            <person name="Singh A."/>
            <person name="Wilkins M.J."/>
            <person name="Karaoz U."/>
            <person name="Brodie E.L."/>
            <person name="Williams K.H."/>
            <person name="Hubbard S.S."/>
            <person name="Banfield J.F."/>
        </authorList>
    </citation>
    <scope>NUCLEOTIDE SEQUENCE [LARGE SCALE GENOMIC DNA]</scope>
</reference>
<sequence>MKMQKYLVVGIVFCFIYLYPSSCLAILTMLTEEAATLQQGNMEIEFGGSYFQLKDIPRGKIETNSSVGSTVFSEKIKKDHIRAPLVGIRYGISRYAEFYINWPAYIHQKDEIAGTQSDVGDVQVFTKLRLLREGKTTPAASFQIGTKLPNTSNESGLGTNETDFFSSVLFSKWVGKFTFHFNGGIAILSNPEMESRQKDRFIYGVGVVYHTLRTNIFAEVNRGLGIAPFETPVVARAGLIYKIVSWSFDLGFSSKIKGIGEDWGIIAGATYTFRIFE</sequence>
<evidence type="ECO:0000313" key="2">
    <source>
        <dbReference type="Proteomes" id="UP000179266"/>
    </source>
</evidence>
<accession>A0A1F7RMV8</accession>
<protein>
    <submittedName>
        <fullName evidence="1">Uncharacterized protein</fullName>
    </submittedName>
</protein>
<dbReference type="AlphaFoldDB" id="A0A1F7RMV8"/>
<proteinExistence type="predicted"/>
<gene>
    <name evidence="1" type="ORF">A2161_07460</name>
</gene>